<accession>A0ABP9BHA6</accession>
<evidence type="ECO:0000313" key="2">
    <source>
        <dbReference type="Proteomes" id="UP001499959"/>
    </source>
</evidence>
<name>A0ABP9BHA6_9GAMM</name>
<dbReference type="EMBL" id="BAABJE010000010">
    <property type="protein sequence ID" value="GAA4794908.1"/>
    <property type="molecule type" value="Genomic_DNA"/>
</dbReference>
<proteinExistence type="predicted"/>
<dbReference type="RefSeq" id="WP_345303247.1">
    <property type="nucleotide sequence ID" value="NZ_BAABJE010000010.1"/>
</dbReference>
<dbReference type="Proteomes" id="UP001499959">
    <property type="component" value="Unassembled WGS sequence"/>
</dbReference>
<reference evidence="2" key="1">
    <citation type="journal article" date="2019" name="Int. J. Syst. Evol. Microbiol.">
        <title>The Global Catalogue of Microorganisms (GCM) 10K type strain sequencing project: providing services to taxonomists for standard genome sequencing and annotation.</title>
        <authorList>
            <consortium name="The Broad Institute Genomics Platform"/>
            <consortium name="The Broad Institute Genome Sequencing Center for Infectious Disease"/>
            <person name="Wu L."/>
            <person name="Ma J."/>
        </authorList>
    </citation>
    <scope>NUCLEOTIDE SEQUENCE [LARGE SCALE GENOMIC DNA]</scope>
    <source>
        <strain evidence="2">JCM 18204</strain>
    </source>
</reference>
<comment type="caution">
    <text evidence="1">The sequence shown here is derived from an EMBL/GenBank/DDBJ whole genome shotgun (WGS) entry which is preliminary data.</text>
</comment>
<keyword evidence="2" id="KW-1185">Reference proteome</keyword>
<protein>
    <submittedName>
        <fullName evidence="1">Uncharacterized protein</fullName>
    </submittedName>
</protein>
<gene>
    <name evidence="1" type="ORF">GCM10023307_20700</name>
</gene>
<organism evidence="1 2">
    <name type="scientific">Lysobacter hankyongensis</name>
    <dbReference type="NCBI Taxonomy" id="1176535"/>
    <lineage>
        <taxon>Bacteria</taxon>
        <taxon>Pseudomonadati</taxon>
        <taxon>Pseudomonadota</taxon>
        <taxon>Gammaproteobacteria</taxon>
        <taxon>Lysobacterales</taxon>
        <taxon>Lysobacteraceae</taxon>
        <taxon>Lysobacter</taxon>
    </lineage>
</organism>
<evidence type="ECO:0000313" key="1">
    <source>
        <dbReference type="EMBL" id="GAA4794908.1"/>
    </source>
</evidence>
<sequence length="138" mass="15897">MLHKIHFLISPKPALFSKIDDLALDEFEYLKKPVLWSGMEGDRGQLTRDDLDSFIKLLYADMLGRECSSLPGFDRVFSDFSASVYFFDRNWSMVRVSLDMTMEDAVEDSIRSGTYKRMIPSGSEMLDKIIAEYAIRFG</sequence>